<gene>
    <name evidence="4" type="ORF">C2E21_5171</name>
</gene>
<dbReference type="AlphaFoldDB" id="A0A2P6TPR8"/>
<evidence type="ECO:0000313" key="5">
    <source>
        <dbReference type="Proteomes" id="UP000239899"/>
    </source>
</evidence>
<keyword evidence="5" id="KW-1185">Reference proteome</keyword>
<feature type="domain" description="Fungal lipase-type" evidence="3">
    <location>
        <begin position="206"/>
        <end position="351"/>
    </location>
</feature>
<dbReference type="Proteomes" id="UP000239899">
    <property type="component" value="Unassembled WGS sequence"/>
</dbReference>
<dbReference type="PANTHER" id="PTHR45856">
    <property type="entry name" value="ALPHA/BETA-HYDROLASES SUPERFAMILY PROTEIN"/>
    <property type="match status" value="1"/>
</dbReference>
<dbReference type="Gene3D" id="3.40.50.1820">
    <property type="entry name" value="alpha/beta hydrolase"/>
    <property type="match status" value="1"/>
</dbReference>
<feature type="compositionally biased region" description="Low complexity" evidence="1">
    <location>
        <begin position="477"/>
        <end position="493"/>
    </location>
</feature>
<evidence type="ECO:0000259" key="3">
    <source>
        <dbReference type="Pfam" id="PF01764"/>
    </source>
</evidence>
<accession>A0A2P6TPR8</accession>
<sequence length="526" mass="55344">MARGSLCALLAAAALALAAAPARAADSQELGPLCQGLAQQMSLDPKLVGSFISSLPVIPSEGFCPWLTQNLTETQACDMLSLVQFGLTDGGNLQPPECPLNFTLTYQVAPTGNLTRLADRRPVPATFDNPQALLQEEGAAYYWLYRMSENILAYSRCSEELSLEEGLVLPPGWEAEVIANLTQAGGKLPSLPMVFLLRNPDTNQLVILVRSTMSSSEWVRDFQTNHTTDSDLAKVFGDDAGIAYGFGSVFDEVWPDIQAVLDKEVVDAKPGSTPEVWVSGHSMGAAVGNLVAYAAQQHLDEKMGKDKAPLVNGVFFAPPQVGGPAFVERNSKLVNSRGVTFRDDIVQQFPCDPEMPACPAKPSGLLGSLGVTGIATNQDNATSWEYQTTDGVVSFAAKDMPQDASTWARINSVPLCWATTYLRAAHSCSYMCLLSSFSPEPVDDNQCWLSAKPEGASGSQCPSFPAPGYLGADTAVAGAPTPSPATDGAAPAPSSTPTPPSAAMAQHTSAAGLLLAALLAAAMVAA</sequence>
<evidence type="ECO:0000256" key="2">
    <source>
        <dbReference type="SAM" id="SignalP"/>
    </source>
</evidence>
<name>A0A2P6TPR8_CHLSO</name>
<dbReference type="EMBL" id="LHPG02000009">
    <property type="protein sequence ID" value="PRW56021.1"/>
    <property type="molecule type" value="Genomic_DNA"/>
</dbReference>
<dbReference type="GO" id="GO:0006629">
    <property type="term" value="P:lipid metabolic process"/>
    <property type="evidence" value="ECO:0007669"/>
    <property type="project" value="InterPro"/>
</dbReference>
<reference evidence="4 5" key="1">
    <citation type="journal article" date="2018" name="Plant J.">
        <title>Genome sequences of Chlorella sorokiniana UTEX 1602 and Micractinium conductrix SAG 241.80: implications to maltose excretion by a green alga.</title>
        <authorList>
            <person name="Arriola M.B."/>
            <person name="Velmurugan N."/>
            <person name="Zhang Y."/>
            <person name="Plunkett M.H."/>
            <person name="Hondzo H."/>
            <person name="Barney B.M."/>
        </authorList>
    </citation>
    <scope>NUCLEOTIDE SEQUENCE [LARGE SCALE GENOMIC DNA]</scope>
    <source>
        <strain evidence="5">UTEX 1602</strain>
    </source>
</reference>
<feature type="chain" id="PRO_5015184722" evidence="2">
    <location>
        <begin position="25"/>
        <end position="526"/>
    </location>
</feature>
<dbReference type="OrthoDB" id="508212at2759"/>
<comment type="caution">
    <text evidence="4">The sequence shown here is derived from an EMBL/GenBank/DDBJ whole genome shotgun (WGS) entry which is preliminary data.</text>
</comment>
<feature type="signal peptide" evidence="2">
    <location>
        <begin position="1"/>
        <end position="24"/>
    </location>
</feature>
<protein>
    <submittedName>
        <fullName evidence="4">Lipase domain-containing</fullName>
    </submittedName>
</protein>
<keyword evidence="2" id="KW-0732">Signal</keyword>
<evidence type="ECO:0000256" key="1">
    <source>
        <dbReference type="SAM" id="MobiDB-lite"/>
    </source>
</evidence>
<dbReference type="InterPro" id="IPR051218">
    <property type="entry name" value="Sec_MonoDiacylglyc_Lipase"/>
</dbReference>
<dbReference type="SUPFAM" id="SSF53474">
    <property type="entry name" value="alpha/beta-Hydrolases"/>
    <property type="match status" value="1"/>
</dbReference>
<feature type="region of interest" description="Disordered" evidence="1">
    <location>
        <begin position="475"/>
        <end position="503"/>
    </location>
</feature>
<evidence type="ECO:0000313" key="4">
    <source>
        <dbReference type="EMBL" id="PRW56021.1"/>
    </source>
</evidence>
<dbReference type="InterPro" id="IPR002921">
    <property type="entry name" value="Fungal_lipase-type"/>
</dbReference>
<dbReference type="Pfam" id="PF01764">
    <property type="entry name" value="Lipase_3"/>
    <property type="match status" value="1"/>
</dbReference>
<organism evidence="4 5">
    <name type="scientific">Chlorella sorokiniana</name>
    <name type="common">Freshwater green alga</name>
    <dbReference type="NCBI Taxonomy" id="3076"/>
    <lineage>
        <taxon>Eukaryota</taxon>
        <taxon>Viridiplantae</taxon>
        <taxon>Chlorophyta</taxon>
        <taxon>core chlorophytes</taxon>
        <taxon>Trebouxiophyceae</taxon>
        <taxon>Chlorellales</taxon>
        <taxon>Chlorellaceae</taxon>
        <taxon>Chlorella clade</taxon>
        <taxon>Chlorella</taxon>
    </lineage>
</organism>
<dbReference type="PANTHER" id="PTHR45856:SF24">
    <property type="entry name" value="FUNGAL LIPASE-LIKE DOMAIN-CONTAINING PROTEIN"/>
    <property type="match status" value="1"/>
</dbReference>
<proteinExistence type="predicted"/>
<dbReference type="InterPro" id="IPR029058">
    <property type="entry name" value="AB_hydrolase_fold"/>
</dbReference>